<dbReference type="InterPro" id="IPR036259">
    <property type="entry name" value="MFS_trans_sf"/>
</dbReference>
<dbReference type="PANTHER" id="PTHR23502">
    <property type="entry name" value="MAJOR FACILITATOR SUPERFAMILY"/>
    <property type="match status" value="1"/>
</dbReference>
<comment type="subcellular location">
    <subcellularLocation>
        <location evidence="8">Cell inner membrane</location>
        <topology evidence="8">Multi-pass membrane protein</topology>
    </subcellularLocation>
    <subcellularLocation>
        <location evidence="1">Cell membrane</location>
        <topology evidence="1">Multi-pass membrane protein</topology>
    </subcellularLocation>
</comment>
<dbReference type="SUPFAM" id="SSF103473">
    <property type="entry name" value="MFS general substrate transporter"/>
    <property type="match status" value="1"/>
</dbReference>
<feature type="transmembrane region" description="Helical" evidence="8">
    <location>
        <begin position="7"/>
        <end position="26"/>
    </location>
</feature>
<comment type="caution">
    <text evidence="10">The sequence shown here is derived from an EMBL/GenBank/DDBJ whole genome shotgun (WGS) entry which is preliminary data.</text>
</comment>
<keyword evidence="5 8" id="KW-0812">Transmembrane</keyword>
<dbReference type="InterPro" id="IPR004812">
    <property type="entry name" value="Efflux_drug-R_Bcr/CmlA"/>
</dbReference>
<dbReference type="CDD" id="cd17320">
    <property type="entry name" value="MFS_MdfA_MDR_like"/>
    <property type="match status" value="1"/>
</dbReference>
<feature type="transmembrane region" description="Helical" evidence="8">
    <location>
        <begin position="165"/>
        <end position="185"/>
    </location>
</feature>
<dbReference type="GO" id="GO:0005886">
    <property type="term" value="C:plasma membrane"/>
    <property type="evidence" value="ECO:0007669"/>
    <property type="project" value="UniProtKB-SubCell"/>
</dbReference>
<feature type="transmembrane region" description="Helical" evidence="8">
    <location>
        <begin position="215"/>
        <end position="239"/>
    </location>
</feature>
<dbReference type="Proteomes" id="UP000190023">
    <property type="component" value="Unassembled WGS sequence"/>
</dbReference>
<evidence type="ECO:0000256" key="4">
    <source>
        <dbReference type="ARBA" id="ARBA00022475"/>
    </source>
</evidence>
<evidence type="ECO:0000259" key="9">
    <source>
        <dbReference type="PROSITE" id="PS50850"/>
    </source>
</evidence>
<dbReference type="NCBIfam" id="NF008314">
    <property type="entry name" value="PRK11102.1"/>
    <property type="match status" value="1"/>
</dbReference>
<dbReference type="GO" id="GO:1990961">
    <property type="term" value="P:xenobiotic detoxification by transmembrane export across the plasma membrane"/>
    <property type="evidence" value="ECO:0007669"/>
    <property type="project" value="InterPro"/>
</dbReference>
<evidence type="ECO:0000256" key="1">
    <source>
        <dbReference type="ARBA" id="ARBA00004651"/>
    </source>
</evidence>
<dbReference type="STRING" id="123822.B0188_09065"/>
<dbReference type="PANTHER" id="PTHR23502:SF132">
    <property type="entry name" value="POLYAMINE TRANSPORTER 2-RELATED"/>
    <property type="match status" value="1"/>
</dbReference>
<comment type="similarity">
    <text evidence="2 8">Belongs to the major facilitator superfamily. Bcr/CmlA family.</text>
</comment>
<keyword evidence="4" id="KW-1003">Cell membrane</keyword>
<dbReference type="NCBIfam" id="TIGR00710">
    <property type="entry name" value="efflux_Bcr_CflA"/>
    <property type="match status" value="1"/>
</dbReference>
<keyword evidence="11" id="KW-1185">Reference proteome</keyword>
<dbReference type="InterPro" id="IPR020846">
    <property type="entry name" value="MFS_dom"/>
</dbReference>
<feature type="transmembrane region" description="Helical" evidence="8">
    <location>
        <begin position="281"/>
        <end position="300"/>
    </location>
</feature>
<dbReference type="Pfam" id="PF07690">
    <property type="entry name" value="MFS_1"/>
    <property type="match status" value="1"/>
</dbReference>
<feature type="transmembrane region" description="Helical" evidence="8">
    <location>
        <begin position="135"/>
        <end position="159"/>
    </location>
</feature>
<evidence type="ECO:0000256" key="3">
    <source>
        <dbReference type="ARBA" id="ARBA00022448"/>
    </source>
</evidence>
<feature type="transmembrane region" description="Helical" evidence="8">
    <location>
        <begin position="306"/>
        <end position="323"/>
    </location>
</feature>
<feature type="transmembrane region" description="Helical" evidence="8">
    <location>
        <begin position="251"/>
        <end position="269"/>
    </location>
</feature>
<evidence type="ECO:0000256" key="5">
    <source>
        <dbReference type="ARBA" id="ARBA00022692"/>
    </source>
</evidence>
<dbReference type="EMBL" id="MUYB01000040">
    <property type="protein sequence ID" value="OOS02103.1"/>
    <property type="molecule type" value="Genomic_DNA"/>
</dbReference>
<accession>A0A1T0AW95</accession>
<reference evidence="10 11" key="1">
    <citation type="submission" date="2017-02" db="EMBL/GenBank/DDBJ databases">
        <title>Draft genome sequence of Haemophilus felis CCUG 31170 type strain.</title>
        <authorList>
            <person name="Engstrom-Jakobsson H."/>
            <person name="Salva-Serra F."/>
            <person name="Thorell K."/>
            <person name="Gonzales-Siles L."/>
            <person name="Karlsson R."/>
            <person name="Boulund F."/>
            <person name="Engstrand L."/>
            <person name="Kristiansson E."/>
            <person name="Moore E."/>
        </authorList>
    </citation>
    <scope>NUCLEOTIDE SEQUENCE [LARGE SCALE GENOMIC DNA]</scope>
    <source>
        <strain evidence="10 11">CCUG 31170</strain>
    </source>
</reference>
<feature type="transmembrane region" description="Helical" evidence="8">
    <location>
        <begin position="370"/>
        <end position="390"/>
    </location>
</feature>
<organism evidence="10 11">
    <name type="scientific">[Haemophilus] felis</name>
    <dbReference type="NCBI Taxonomy" id="123822"/>
    <lineage>
        <taxon>Bacteria</taxon>
        <taxon>Pseudomonadati</taxon>
        <taxon>Pseudomonadota</taxon>
        <taxon>Gammaproteobacteria</taxon>
        <taxon>Pasteurellales</taxon>
        <taxon>Pasteurellaceae</taxon>
    </lineage>
</organism>
<feature type="transmembrane region" description="Helical" evidence="8">
    <location>
        <begin position="46"/>
        <end position="65"/>
    </location>
</feature>
<dbReference type="InterPro" id="IPR011701">
    <property type="entry name" value="MFS"/>
</dbReference>
<evidence type="ECO:0000313" key="11">
    <source>
        <dbReference type="Proteomes" id="UP000190023"/>
    </source>
</evidence>
<evidence type="ECO:0000256" key="7">
    <source>
        <dbReference type="ARBA" id="ARBA00023136"/>
    </source>
</evidence>
<keyword evidence="6 8" id="KW-1133">Transmembrane helix</keyword>
<dbReference type="PROSITE" id="PS50850">
    <property type="entry name" value="MFS"/>
    <property type="match status" value="1"/>
</dbReference>
<feature type="domain" description="Major facilitator superfamily (MFS) profile" evidence="9">
    <location>
        <begin position="11"/>
        <end position="395"/>
    </location>
</feature>
<feature type="transmembrane region" description="Helical" evidence="8">
    <location>
        <begin position="103"/>
        <end position="123"/>
    </location>
</feature>
<dbReference type="FunFam" id="1.20.1720.10:FF:000005">
    <property type="entry name" value="Bcr/CflA family efflux transporter"/>
    <property type="match status" value="1"/>
</dbReference>
<keyword evidence="3 8" id="KW-0813">Transport</keyword>
<proteinExistence type="inferred from homology"/>
<evidence type="ECO:0000256" key="6">
    <source>
        <dbReference type="ARBA" id="ARBA00022989"/>
    </source>
</evidence>
<dbReference type="Gene3D" id="1.20.1720.10">
    <property type="entry name" value="Multidrug resistance protein D"/>
    <property type="match status" value="1"/>
</dbReference>
<name>A0A1T0AW95_9PAST</name>
<feature type="transmembrane region" description="Helical" evidence="8">
    <location>
        <begin position="77"/>
        <end position="97"/>
    </location>
</feature>
<gene>
    <name evidence="10" type="ORF">B0188_09065</name>
</gene>
<keyword evidence="8" id="KW-0997">Cell inner membrane</keyword>
<protein>
    <recommendedName>
        <fullName evidence="8">Bcr/CflA family efflux transporter</fullName>
    </recommendedName>
</protein>
<evidence type="ECO:0000313" key="10">
    <source>
        <dbReference type="EMBL" id="OOS02103.1"/>
    </source>
</evidence>
<dbReference type="AlphaFoldDB" id="A0A1T0AW95"/>
<evidence type="ECO:0000256" key="2">
    <source>
        <dbReference type="ARBA" id="ARBA00006236"/>
    </source>
</evidence>
<dbReference type="OrthoDB" id="9814303at2"/>
<dbReference type="GO" id="GO:0015385">
    <property type="term" value="F:sodium:proton antiporter activity"/>
    <property type="evidence" value="ECO:0007669"/>
    <property type="project" value="TreeGrafter"/>
</dbReference>
<sequence>MNQDIKINFLFVLTLALLSMLPPLGVDMYLPAFLFIAEDLNVTPEQVQHTLTFFAYGMAAGQLLWGPIGDSFGRKPIILLGVITSALASFLLTQIYTISHFTLLRFIQGFFTAAPVVLVGAVLRDLFSKNELSKIMSTITLVFMLAPLLAPIIGGYLVSWFHWHSIFYLIAFVGVICMLLMFTIIPETHSKESRQALALGVIGRNFLTLWKNKAVLGYMFSSAFGFGAMFAFLTAGSIVYMGIYGIPVERFGYFFMLNIGVMIVTSYLNRRWVIKLGAERMLQLGLSVQFIAAICLLIIALFDLGFWPMTIFIAILVGQNPLVSANSMASILEKFPQMAGTANSMVGSVRFGTGAVIGSLMAFLKMESAIPMLVVMALCCFVGTSCYYFLTHRRVN</sequence>
<evidence type="ECO:0000256" key="8">
    <source>
        <dbReference type="RuleBase" id="RU365088"/>
    </source>
</evidence>
<keyword evidence="7 8" id="KW-0472">Membrane</keyword>
<feature type="transmembrane region" description="Helical" evidence="8">
    <location>
        <begin position="344"/>
        <end position="364"/>
    </location>
</feature>
<dbReference type="GO" id="GO:0042910">
    <property type="term" value="F:xenobiotic transmembrane transporter activity"/>
    <property type="evidence" value="ECO:0007669"/>
    <property type="project" value="InterPro"/>
</dbReference>